<comment type="caution">
    <text evidence="1">The sequence shown here is derived from an EMBL/GenBank/DDBJ whole genome shotgun (WGS) entry which is preliminary data.</text>
</comment>
<dbReference type="RefSeq" id="WP_378555868.1">
    <property type="nucleotide sequence ID" value="NZ_JBHSDL010000005.1"/>
</dbReference>
<organism evidence="1 2">
    <name type="scientific">Nocardia halotolerans</name>
    <dbReference type="NCBI Taxonomy" id="1755878"/>
    <lineage>
        <taxon>Bacteria</taxon>
        <taxon>Bacillati</taxon>
        <taxon>Actinomycetota</taxon>
        <taxon>Actinomycetes</taxon>
        <taxon>Mycobacteriales</taxon>
        <taxon>Nocardiaceae</taxon>
        <taxon>Nocardia</taxon>
    </lineage>
</organism>
<evidence type="ECO:0000313" key="2">
    <source>
        <dbReference type="Proteomes" id="UP001595844"/>
    </source>
</evidence>
<evidence type="ECO:0008006" key="3">
    <source>
        <dbReference type="Google" id="ProtNLM"/>
    </source>
</evidence>
<dbReference type="EMBL" id="JBHSDL010000005">
    <property type="protein sequence ID" value="MFC4373269.1"/>
    <property type="molecule type" value="Genomic_DNA"/>
</dbReference>
<protein>
    <recommendedName>
        <fullName evidence="3">DUF222 domain-containing protein</fullName>
    </recommendedName>
</protein>
<dbReference type="Proteomes" id="UP001595844">
    <property type="component" value="Unassembled WGS sequence"/>
</dbReference>
<proteinExistence type="predicted"/>
<sequence length="131" mass="14176">MNRVDTAAILEEIAAYDQRDITADTITHWHTTIGHLTKDVASEAVSIHHKTSSFRITPEQLLDITNHITTRQTSAPRPKQRAVLAAYQVNGAINDHCPNCDAQPGHTCTAATGEEAHSPCLARLVGKTTAA</sequence>
<evidence type="ECO:0000313" key="1">
    <source>
        <dbReference type="EMBL" id="MFC4373269.1"/>
    </source>
</evidence>
<name>A0ABV8VBJ1_9NOCA</name>
<reference evidence="2" key="1">
    <citation type="journal article" date="2019" name="Int. J. Syst. Evol. Microbiol.">
        <title>The Global Catalogue of Microorganisms (GCM) 10K type strain sequencing project: providing services to taxonomists for standard genome sequencing and annotation.</title>
        <authorList>
            <consortium name="The Broad Institute Genomics Platform"/>
            <consortium name="The Broad Institute Genome Sequencing Center for Infectious Disease"/>
            <person name="Wu L."/>
            <person name="Ma J."/>
        </authorList>
    </citation>
    <scope>NUCLEOTIDE SEQUENCE [LARGE SCALE GENOMIC DNA]</scope>
    <source>
        <strain evidence="2">IBRC-M 10490</strain>
    </source>
</reference>
<accession>A0ABV8VBJ1</accession>
<keyword evidence="2" id="KW-1185">Reference proteome</keyword>
<gene>
    <name evidence="1" type="ORF">ACFO5K_04065</name>
</gene>